<comment type="caution">
    <text evidence="5">The sequence shown here is derived from an EMBL/GenBank/DDBJ whole genome shotgun (WGS) entry which is preliminary data.</text>
</comment>
<reference evidence="5" key="1">
    <citation type="journal article" date="2023" name="Plant J.">
        <title>The genome of the king protea, Protea cynaroides.</title>
        <authorList>
            <person name="Chang J."/>
            <person name="Duong T.A."/>
            <person name="Schoeman C."/>
            <person name="Ma X."/>
            <person name="Roodt D."/>
            <person name="Barker N."/>
            <person name="Li Z."/>
            <person name="Van de Peer Y."/>
            <person name="Mizrachi E."/>
        </authorList>
    </citation>
    <scope>NUCLEOTIDE SEQUENCE</scope>
    <source>
        <tissue evidence="5">Young leaves</tissue>
    </source>
</reference>
<keyword evidence="2" id="KW-0539">Nucleus</keyword>
<organism evidence="5 6">
    <name type="scientific">Protea cynaroides</name>
    <dbReference type="NCBI Taxonomy" id="273540"/>
    <lineage>
        <taxon>Eukaryota</taxon>
        <taxon>Viridiplantae</taxon>
        <taxon>Streptophyta</taxon>
        <taxon>Embryophyta</taxon>
        <taxon>Tracheophyta</taxon>
        <taxon>Spermatophyta</taxon>
        <taxon>Magnoliopsida</taxon>
        <taxon>Proteales</taxon>
        <taxon>Proteaceae</taxon>
        <taxon>Protea</taxon>
    </lineage>
</organism>
<dbReference type="OrthoDB" id="10056939at2759"/>
<dbReference type="AlphaFoldDB" id="A0A9Q0KEG0"/>
<dbReference type="Pfam" id="PF03791">
    <property type="entry name" value="KNOX2"/>
    <property type="match status" value="1"/>
</dbReference>
<dbReference type="PANTHER" id="PTHR48452">
    <property type="entry name" value="FUSED COMPOUND LEAF 1"/>
    <property type="match status" value="1"/>
</dbReference>
<dbReference type="PANTHER" id="PTHR48452:SF1">
    <property type="entry name" value="FUSED COMPOUND LEAF 1"/>
    <property type="match status" value="1"/>
</dbReference>
<dbReference type="InterPro" id="IPR005541">
    <property type="entry name" value="KNOX2"/>
</dbReference>
<evidence type="ECO:0000313" key="5">
    <source>
        <dbReference type="EMBL" id="KAJ4968972.1"/>
    </source>
</evidence>
<evidence type="ECO:0000313" key="6">
    <source>
        <dbReference type="Proteomes" id="UP001141806"/>
    </source>
</evidence>
<name>A0A9Q0KEG0_9MAGN</name>
<accession>A0A9Q0KEG0</accession>
<dbReference type="SMART" id="SM01256">
    <property type="entry name" value="KNOX2"/>
    <property type="match status" value="1"/>
</dbReference>
<evidence type="ECO:0000256" key="1">
    <source>
        <dbReference type="ARBA" id="ARBA00004123"/>
    </source>
</evidence>
<comment type="subcellular location">
    <subcellularLocation>
        <location evidence="1">Nucleus</location>
    </subcellularLocation>
</comment>
<dbReference type="InterPro" id="IPR005540">
    <property type="entry name" value="KNOX1"/>
</dbReference>
<dbReference type="SMART" id="SM01255">
    <property type="entry name" value="KNOX1"/>
    <property type="match status" value="1"/>
</dbReference>
<evidence type="ECO:0000259" key="3">
    <source>
        <dbReference type="SMART" id="SM01255"/>
    </source>
</evidence>
<evidence type="ECO:0000259" key="4">
    <source>
        <dbReference type="SMART" id="SM01256"/>
    </source>
</evidence>
<protein>
    <submittedName>
        <fullName evidence="5">Uncharacterized protein</fullName>
    </submittedName>
</protein>
<dbReference type="EMBL" id="JAMYWD010000006">
    <property type="protein sequence ID" value="KAJ4968972.1"/>
    <property type="molecule type" value="Genomic_DNA"/>
</dbReference>
<sequence>MENLFPFEANEMEIYGSEMSSPFKAQIASHPRYPSLMSAYIECRKVRAPPKMASLLEEIAQENHRSRDSSEIGADPELDKFLELYCKLVYRYEEELSKPFDEARIFLSNIETQLSDICKVAYVVLDHYDHHVLCELLLRKRKRLSFPK</sequence>
<dbReference type="Proteomes" id="UP001141806">
    <property type="component" value="Unassembled WGS sequence"/>
</dbReference>
<keyword evidence="6" id="KW-1185">Reference proteome</keyword>
<dbReference type="Pfam" id="PF03790">
    <property type="entry name" value="KNOX1"/>
    <property type="match status" value="1"/>
</dbReference>
<feature type="domain" description="KNOX2" evidence="4">
    <location>
        <begin position="68"/>
        <end position="119"/>
    </location>
</feature>
<feature type="domain" description="KNOX1" evidence="3">
    <location>
        <begin position="21"/>
        <end position="65"/>
    </location>
</feature>
<dbReference type="GO" id="GO:0005634">
    <property type="term" value="C:nucleus"/>
    <property type="evidence" value="ECO:0007669"/>
    <property type="project" value="UniProtKB-SubCell"/>
</dbReference>
<gene>
    <name evidence="5" type="ORF">NE237_015673</name>
</gene>
<dbReference type="GO" id="GO:0003677">
    <property type="term" value="F:DNA binding"/>
    <property type="evidence" value="ECO:0007669"/>
    <property type="project" value="InterPro"/>
</dbReference>
<evidence type="ECO:0000256" key="2">
    <source>
        <dbReference type="ARBA" id="ARBA00023242"/>
    </source>
</evidence>
<proteinExistence type="predicted"/>